<feature type="domain" description="Quinolinate phosphoribosyl transferase C-terminal" evidence="13">
    <location>
        <begin position="117"/>
        <end position="283"/>
    </location>
</feature>
<dbReference type="InterPro" id="IPR013785">
    <property type="entry name" value="Aldolase_TIM"/>
</dbReference>
<dbReference type="Proteomes" id="UP000245790">
    <property type="component" value="Unassembled WGS sequence"/>
</dbReference>
<dbReference type="FunFam" id="3.90.1170.20:FF:000001">
    <property type="entry name" value="Nicotinate-nucleotide diphosphorylase (Carboxylating)"/>
    <property type="match status" value="1"/>
</dbReference>
<dbReference type="GO" id="GO:0009435">
    <property type="term" value="P:NAD+ biosynthetic process"/>
    <property type="evidence" value="ECO:0007669"/>
    <property type="project" value="UniProtKB-UniPathway"/>
</dbReference>
<gene>
    <name evidence="15" type="ORF">C8D97_101250</name>
</gene>
<evidence type="ECO:0000256" key="10">
    <source>
        <dbReference type="ARBA" id="ARBA00047445"/>
    </source>
</evidence>
<dbReference type="Gene3D" id="3.90.1170.20">
    <property type="entry name" value="Quinolinate phosphoribosyl transferase, N-terminal domain"/>
    <property type="match status" value="1"/>
</dbReference>
<comment type="function">
    <text evidence="1">Involved in the catabolism of quinolinic acid (QA).</text>
</comment>
<dbReference type="InterPro" id="IPR004393">
    <property type="entry name" value="NadC"/>
</dbReference>
<dbReference type="InterPro" id="IPR036068">
    <property type="entry name" value="Nicotinate_pribotase-like_C"/>
</dbReference>
<reference evidence="15 16" key="1">
    <citation type="submission" date="2018-05" db="EMBL/GenBank/DDBJ databases">
        <title>Genomic Encyclopedia of Type Strains, Phase IV (KMG-IV): sequencing the most valuable type-strain genomes for metagenomic binning, comparative biology and taxonomic classification.</title>
        <authorList>
            <person name="Goeker M."/>
        </authorList>
    </citation>
    <scope>NUCLEOTIDE SEQUENCE [LARGE SCALE GENOMIC DNA]</scope>
    <source>
        <strain evidence="15 16">DSM 25350</strain>
    </source>
</reference>
<comment type="caution">
    <text evidence="15">The sequence shown here is derived from an EMBL/GenBank/DDBJ whole genome shotgun (WGS) entry which is preliminary data.</text>
</comment>
<dbReference type="GO" id="GO:0004514">
    <property type="term" value="F:nicotinate-nucleotide diphosphorylase (carboxylating) activity"/>
    <property type="evidence" value="ECO:0007669"/>
    <property type="project" value="UniProtKB-EC"/>
</dbReference>
<evidence type="ECO:0000256" key="5">
    <source>
        <dbReference type="ARBA" id="ARBA00011944"/>
    </source>
</evidence>
<dbReference type="EC" id="2.4.2.19" evidence="5"/>
<evidence type="ECO:0000256" key="4">
    <source>
        <dbReference type="ARBA" id="ARBA00011218"/>
    </source>
</evidence>
<evidence type="ECO:0000256" key="11">
    <source>
        <dbReference type="ARBA" id="ARBA00069173"/>
    </source>
</evidence>
<dbReference type="FunFam" id="3.20.20.70:FF:000030">
    <property type="entry name" value="Nicotinate-nucleotide pyrophosphorylase, carboxylating"/>
    <property type="match status" value="1"/>
</dbReference>
<dbReference type="Pfam" id="PF01729">
    <property type="entry name" value="QRPTase_C"/>
    <property type="match status" value="1"/>
</dbReference>
<evidence type="ECO:0000256" key="6">
    <source>
        <dbReference type="ARBA" id="ARBA00022642"/>
    </source>
</evidence>
<comment type="subunit">
    <text evidence="4">Hexamer formed by 3 homodimers.</text>
</comment>
<evidence type="ECO:0000259" key="13">
    <source>
        <dbReference type="Pfam" id="PF01729"/>
    </source>
</evidence>
<keyword evidence="16" id="KW-1185">Reference proteome</keyword>
<comment type="catalytic activity">
    <reaction evidence="10">
        <text>nicotinate beta-D-ribonucleotide + CO2 + diphosphate = quinolinate + 5-phospho-alpha-D-ribose 1-diphosphate + 2 H(+)</text>
        <dbReference type="Rhea" id="RHEA:12733"/>
        <dbReference type="ChEBI" id="CHEBI:15378"/>
        <dbReference type="ChEBI" id="CHEBI:16526"/>
        <dbReference type="ChEBI" id="CHEBI:29959"/>
        <dbReference type="ChEBI" id="CHEBI:33019"/>
        <dbReference type="ChEBI" id="CHEBI:57502"/>
        <dbReference type="ChEBI" id="CHEBI:58017"/>
        <dbReference type="EC" id="2.4.2.19"/>
    </reaction>
</comment>
<dbReference type="Pfam" id="PF02749">
    <property type="entry name" value="QRPTase_N"/>
    <property type="match status" value="1"/>
</dbReference>
<dbReference type="AlphaFoldDB" id="A0A316G156"/>
<dbReference type="InterPro" id="IPR037128">
    <property type="entry name" value="Quinolinate_PRibosylTase_N_sf"/>
</dbReference>
<name>A0A316G156_9GAMM</name>
<dbReference type="GO" id="GO:0005737">
    <property type="term" value="C:cytoplasm"/>
    <property type="evidence" value="ECO:0007669"/>
    <property type="project" value="TreeGrafter"/>
</dbReference>
<keyword evidence="7 12" id="KW-0328">Glycosyltransferase</keyword>
<evidence type="ECO:0000259" key="14">
    <source>
        <dbReference type="Pfam" id="PF02749"/>
    </source>
</evidence>
<evidence type="ECO:0000256" key="3">
    <source>
        <dbReference type="ARBA" id="ARBA00009400"/>
    </source>
</evidence>
<dbReference type="Gene3D" id="3.20.20.70">
    <property type="entry name" value="Aldolase class I"/>
    <property type="match status" value="1"/>
</dbReference>
<evidence type="ECO:0000256" key="7">
    <source>
        <dbReference type="ARBA" id="ARBA00022676"/>
    </source>
</evidence>
<keyword evidence="8 12" id="KW-0808">Transferase</keyword>
<dbReference type="SUPFAM" id="SSF54675">
    <property type="entry name" value="Nicotinate/Quinolinate PRTase N-terminal domain-like"/>
    <property type="match status" value="1"/>
</dbReference>
<dbReference type="EMBL" id="QGGU01000001">
    <property type="protein sequence ID" value="PWK54402.1"/>
    <property type="molecule type" value="Genomic_DNA"/>
</dbReference>
<organism evidence="15 16">
    <name type="scientific">Pleionea mediterranea</name>
    <dbReference type="NCBI Taxonomy" id="523701"/>
    <lineage>
        <taxon>Bacteria</taxon>
        <taxon>Pseudomonadati</taxon>
        <taxon>Pseudomonadota</taxon>
        <taxon>Gammaproteobacteria</taxon>
        <taxon>Oceanospirillales</taxon>
        <taxon>Pleioneaceae</taxon>
        <taxon>Pleionea</taxon>
    </lineage>
</organism>
<evidence type="ECO:0000313" key="15">
    <source>
        <dbReference type="EMBL" id="PWK54402.1"/>
    </source>
</evidence>
<evidence type="ECO:0000313" key="16">
    <source>
        <dbReference type="Proteomes" id="UP000245790"/>
    </source>
</evidence>
<proteinExistence type="inferred from homology"/>
<dbReference type="PANTHER" id="PTHR32179:SF3">
    <property type="entry name" value="NICOTINATE-NUCLEOTIDE PYROPHOSPHORYLASE [CARBOXYLATING]"/>
    <property type="match status" value="1"/>
</dbReference>
<evidence type="ECO:0000256" key="9">
    <source>
        <dbReference type="ARBA" id="ARBA00033102"/>
    </source>
</evidence>
<feature type="domain" description="Quinolinate phosphoribosyl transferase N-terminal" evidence="14">
    <location>
        <begin position="30"/>
        <end position="114"/>
    </location>
</feature>
<dbReference type="GO" id="GO:0034213">
    <property type="term" value="P:quinolinate catabolic process"/>
    <property type="evidence" value="ECO:0007669"/>
    <property type="project" value="TreeGrafter"/>
</dbReference>
<dbReference type="InterPro" id="IPR022412">
    <property type="entry name" value="Quinolinate_PRibosylTrfase_N"/>
</dbReference>
<accession>A0A316G156</accession>
<dbReference type="PANTHER" id="PTHR32179">
    <property type="entry name" value="NICOTINATE-NUCLEOTIDE PYROPHOSPHORYLASE [CARBOXYLATING]"/>
    <property type="match status" value="1"/>
</dbReference>
<dbReference type="RefSeq" id="WP_109761520.1">
    <property type="nucleotide sequence ID" value="NZ_QGGU01000001.1"/>
</dbReference>
<dbReference type="PIRSF" id="PIRSF006250">
    <property type="entry name" value="NadC_ModD"/>
    <property type="match status" value="1"/>
</dbReference>
<dbReference type="SUPFAM" id="SSF51690">
    <property type="entry name" value="Nicotinate/Quinolinate PRTase C-terminal domain-like"/>
    <property type="match status" value="1"/>
</dbReference>
<sequence length="289" mass="31489">MLISQDLKNHIDASIKLALMEDLNGPDGIDITAELIPEHTQASAKLISREQAVICGIPWVSKTFNSLDPTLELQWHIKEGERVKPDQCLLTIKGNARSILTGERTAMNFLQTLSGTATITAEYVNQIKDTHCQLLDTRKTIPGLRLAQKYAVKVGGGENHRIGLFDAFLIKENHIATAGGIAEAVQKARANHPSIKLEVEVETLEELSQALDAGSDVVMLDNFNFEQMSQAVKLNASHVSPAKLEASGDVTLERLQSIANTGVDYISVGALTKHVRAVDLSLRVSLQPI</sequence>
<protein>
    <recommendedName>
        <fullName evidence="11">Probable nicotinate-nucleotide pyrophosphorylase [carboxylating]</fullName>
        <ecNumber evidence="5">2.4.2.19</ecNumber>
    </recommendedName>
    <alternativeName>
        <fullName evidence="9">Quinolinate phosphoribosyltransferase [decarboxylating]</fullName>
    </alternativeName>
</protein>
<dbReference type="CDD" id="cd01572">
    <property type="entry name" value="QPRTase"/>
    <property type="match status" value="1"/>
</dbReference>
<keyword evidence="6" id="KW-0662">Pyridine nucleotide biosynthesis</keyword>
<evidence type="ECO:0000256" key="1">
    <source>
        <dbReference type="ARBA" id="ARBA00003237"/>
    </source>
</evidence>
<comment type="similarity">
    <text evidence="3 12">Belongs to the NadC/ModD family.</text>
</comment>
<dbReference type="NCBIfam" id="TIGR00078">
    <property type="entry name" value="nadC"/>
    <property type="match status" value="1"/>
</dbReference>
<dbReference type="OrthoDB" id="9782546at2"/>
<comment type="pathway">
    <text evidence="2">Cofactor biosynthesis; NAD(+) biosynthesis; nicotinate D-ribonucleotide from quinolinate: step 1/1.</text>
</comment>
<evidence type="ECO:0000256" key="2">
    <source>
        <dbReference type="ARBA" id="ARBA00004893"/>
    </source>
</evidence>
<evidence type="ECO:0000256" key="8">
    <source>
        <dbReference type="ARBA" id="ARBA00022679"/>
    </source>
</evidence>
<dbReference type="InterPro" id="IPR027277">
    <property type="entry name" value="NadC/ModD"/>
</dbReference>
<dbReference type="InterPro" id="IPR002638">
    <property type="entry name" value="Quinolinate_PRibosylTrfase_C"/>
</dbReference>
<evidence type="ECO:0000256" key="12">
    <source>
        <dbReference type="PIRNR" id="PIRNR006250"/>
    </source>
</evidence>
<dbReference type="UniPathway" id="UPA00253">
    <property type="reaction ID" value="UER00331"/>
</dbReference>